<protein>
    <submittedName>
        <fullName evidence="1">Uncharacterized protein</fullName>
    </submittedName>
</protein>
<dbReference type="EMBL" id="MEHK01000001">
    <property type="protein sequence ID" value="OEJ30042.1"/>
    <property type="molecule type" value="Genomic_DNA"/>
</dbReference>
<evidence type="ECO:0000313" key="1">
    <source>
        <dbReference type="EMBL" id="OEJ30042.1"/>
    </source>
</evidence>
<organism evidence="1 2">
    <name type="scientific">Streptomyces subrutilus</name>
    <dbReference type="NCBI Taxonomy" id="36818"/>
    <lineage>
        <taxon>Bacteria</taxon>
        <taxon>Bacillati</taxon>
        <taxon>Actinomycetota</taxon>
        <taxon>Actinomycetes</taxon>
        <taxon>Kitasatosporales</taxon>
        <taxon>Streptomycetaceae</taxon>
        <taxon>Streptomyces</taxon>
    </lineage>
</organism>
<dbReference type="AlphaFoldDB" id="A0A1E5PL16"/>
<gene>
    <name evidence="1" type="ORF">BGK67_00350</name>
</gene>
<reference evidence="1 2" key="1">
    <citation type="submission" date="2016-08" db="EMBL/GenBank/DDBJ databases">
        <title>The complete genome of Streptomyces subrutilus 10-1-1.</title>
        <authorList>
            <person name="Chen X."/>
        </authorList>
    </citation>
    <scope>NUCLEOTIDE SEQUENCE [LARGE SCALE GENOMIC DNA]</scope>
    <source>
        <strain evidence="1 2">10-1-1</strain>
    </source>
</reference>
<name>A0A1E5PL16_9ACTN</name>
<comment type="caution">
    <text evidence="1">The sequence shown here is derived from an EMBL/GenBank/DDBJ whole genome shotgun (WGS) entry which is preliminary data.</text>
</comment>
<proteinExistence type="predicted"/>
<dbReference type="Proteomes" id="UP000095705">
    <property type="component" value="Unassembled WGS sequence"/>
</dbReference>
<keyword evidence="2" id="KW-1185">Reference proteome</keyword>
<sequence length="72" mass="7193">MAEAGQCEVLGELACRVGAQWDGAADGVEAAGRVMAAEDEELGACEGAGDGADDRFGGVTGLILVQARDPGR</sequence>
<accession>A0A1E5PL16</accession>
<evidence type="ECO:0000313" key="2">
    <source>
        <dbReference type="Proteomes" id="UP000095705"/>
    </source>
</evidence>